<evidence type="ECO:0000256" key="2">
    <source>
        <dbReference type="SAM" id="Phobius"/>
    </source>
</evidence>
<feature type="transmembrane region" description="Helical" evidence="2">
    <location>
        <begin position="30"/>
        <end position="50"/>
    </location>
</feature>
<feature type="compositionally biased region" description="Low complexity" evidence="1">
    <location>
        <begin position="468"/>
        <end position="481"/>
    </location>
</feature>
<feature type="transmembrane region" description="Helical" evidence="2">
    <location>
        <begin position="140"/>
        <end position="158"/>
    </location>
</feature>
<keyword evidence="2" id="KW-0472">Membrane</keyword>
<evidence type="ECO:0000313" key="3">
    <source>
        <dbReference type="EMBL" id="OBZ70425.1"/>
    </source>
</evidence>
<keyword evidence="4" id="KW-1185">Reference proteome</keyword>
<evidence type="ECO:0000256" key="1">
    <source>
        <dbReference type="SAM" id="MobiDB-lite"/>
    </source>
</evidence>
<organism evidence="3 4">
    <name type="scientific">Grifola frondosa</name>
    <name type="common">Maitake</name>
    <name type="synonym">Polyporus frondosus</name>
    <dbReference type="NCBI Taxonomy" id="5627"/>
    <lineage>
        <taxon>Eukaryota</taxon>
        <taxon>Fungi</taxon>
        <taxon>Dikarya</taxon>
        <taxon>Basidiomycota</taxon>
        <taxon>Agaricomycotina</taxon>
        <taxon>Agaricomycetes</taxon>
        <taxon>Polyporales</taxon>
        <taxon>Grifolaceae</taxon>
        <taxon>Grifola</taxon>
    </lineage>
</organism>
<proteinExistence type="predicted"/>
<protein>
    <submittedName>
        <fullName evidence="3">Uncharacterized protein</fullName>
    </submittedName>
</protein>
<feature type="region of interest" description="Disordered" evidence="1">
    <location>
        <begin position="466"/>
        <end position="510"/>
    </location>
</feature>
<name>A0A1C7M0H2_GRIFR</name>
<feature type="region of interest" description="Disordered" evidence="1">
    <location>
        <begin position="416"/>
        <end position="436"/>
    </location>
</feature>
<reference evidence="3 4" key="1">
    <citation type="submission" date="2016-03" db="EMBL/GenBank/DDBJ databases">
        <title>Whole genome sequencing of Grifola frondosa 9006-11.</title>
        <authorList>
            <person name="Min B."/>
            <person name="Park H."/>
            <person name="Kim J.-G."/>
            <person name="Cho H."/>
            <person name="Oh Y.-L."/>
            <person name="Kong W.-S."/>
            <person name="Choi I.-G."/>
        </authorList>
    </citation>
    <scope>NUCLEOTIDE SEQUENCE [LARGE SCALE GENOMIC DNA]</scope>
    <source>
        <strain evidence="3 4">9006-11</strain>
    </source>
</reference>
<evidence type="ECO:0000313" key="4">
    <source>
        <dbReference type="Proteomes" id="UP000092993"/>
    </source>
</evidence>
<keyword evidence="2" id="KW-0812">Transmembrane</keyword>
<dbReference type="AlphaFoldDB" id="A0A1C7M0H2"/>
<accession>A0A1C7M0H2</accession>
<dbReference type="OrthoDB" id="3351491at2759"/>
<dbReference type="Proteomes" id="UP000092993">
    <property type="component" value="Unassembled WGS sequence"/>
</dbReference>
<gene>
    <name evidence="3" type="ORF">A0H81_10026</name>
</gene>
<feature type="compositionally biased region" description="Basic and acidic residues" evidence="1">
    <location>
        <begin position="482"/>
        <end position="495"/>
    </location>
</feature>
<keyword evidence="2" id="KW-1133">Transmembrane helix</keyword>
<dbReference type="EMBL" id="LUGG01000014">
    <property type="protein sequence ID" value="OBZ70425.1"/>
    <property type="molecule type" value="Genomic_DNA"/>
</dbReference>
<dbReference type="STRING" id="5627.A0A1C7M0H2"/>
<sequence>MSNATVIQQTAFLQAQQSSSVEEYIVHPDFRIVAAFFLGWVFLSSLAHIIRSNFIRDYTDPTNLQILRNLRSRIGSNPSSHRMDFAQFCSLLAFSSTGGRTGCTFVVAWGGMASQAGRLAGLLLLSFELQRRGIKNLERCTLWSGMFIALVFVFAFNATNTGTLDFVPQLGISICDRQHVLSTSVSRSISFLLLELYVAGRLISLTLSRPCRLSNFTAVLVSHDAAKAESLIIVDILALIPIAVHGSVLSQFIPVSVGSLLVLAVFNYRTLPSIQNLDGKISTTSVCVVSTQSRSPNADVRISRTRESSGRNSDAIVKNHEHRTQALVGDHYNLGIHLSSLPYSAPARIGWRFLPEESAPGSHQILPLQAQYAERFDQPVIQVGPVVKPLRDRPQVQVVIEAEESIRGSRTIPSSIIGSDIIRPPSRKTRKDTKAWSPASIAPSTYLTYSAHDSYLTTRSAYRDSSHSTRTASSHALSAASDDTRSRRSGRDLQRSRSGQSPKESSLKAPWGANTEFLPYRLERGSCLLLSRDHRTYWTIHPHYSVSTPEERLSVDPR</sequence>
<comment type="caution">
    <text evidence="3">The sequence shown here is derived from an EMBL/GenBank/DDBJ whole genome shotgun (WGS) entry which is preliminary data.</text>
</comment>